<reference evidence="2" key="1">
    <citation type="journal article" date="2014" name="Science">
        <title>Ancient hybridizations among the ancestral genomes of bread wheat.</title>
        <authorList>
            <consortium name="International Wheat Genome Sequencing Consortium,"/>
            <person name="Marcussen T."/>
            <person name="Sandve S.R."/>
            <person name="Heier L."/>
            <person name="Spannagl M."/>
            <person name="Pfeifer M."/>
            <person name="Jakobsen K.S."/>
            <person name="Wulff B.B."/>
            <person name="Steuernagel B."/>
            <person name="Mayer K.F."/>
            <person name="Olsen O.A."/>
        </authorList>
    </citation>
    <scope>NUCLEOTIDE SEQUENCE [LARGE SCALE GENOMIC DNA]</scope>
    <source>
        <strain evidence="2">cv. AL8/78</strain>
    </source>
</reference>
<proteinExistence type="predicted"/>
<dbReference type="InterPro" id="IPR006912">
    <property type="entry name" value="Harbinger_derived_prot"/>
</dbReference>
<dbReference type="Gramene" id="AET1Gv20456500.2">
    <property type="protein sequence ID" value="AET1Gv20456500.2"/>
    <property type="gene ID" value="AET1Gv20456500"/>
</dbReference>
<keyword evidence="2" id="KW-1185">Reference proteome</keyword>
<name>A0A452YLD0_AEGTS</name>
<sequence>MGEAHGFPGMLGSLDCMRWEWKNCPDPWKGQFTRGDYGVSMVMLQAVASQYTWIWLSFFGVAGSNNDLSVLNQSPLFTEVLEGRAPPVQFTINQRQYNMGYYLVDGIYPEWAAFVKNIPLAQSEKQEGARKDVERAFAILQARFAILRYAANY</sequence>
<dbReference type="Pfam" id="PF04827">
    <property type="entry name" value="Plant_tran"/>
    <property type="match status" value="1"/>
</dbReference>
<evidence type="ECO:0000313" key="1">
    <source>
        <dbReference type="EnsemblPlants" id="AET1Gv20456500.2"/>
    </source>
</evidence>
<dbReference type="PANTHER" id="PTHR47150:SF6">
    <property type="entry name" value="OS01G0872900 PROTEIN"/>
    <property type="match status" value="1"/>
</dbReference>
<dbReference type="Proteomes" id="UP000015105">
    <property type="component" value="Chromosome 1D"/>
</dbReference>
<evidence type="ECO:0008006" key="3">
    <source>
        <dbReference type="Google" id="ProtNLM"/>
    </source>
</evidence>
<reference evidence="1" key="3">
    <citation type="journal article" date="2017" name="Nature">
        <title>Genome sequence of the progenitor of the wheat D genome Aegilops tauschii.</title>
        <authorList>
            <person name="Luo M.C."/>
            <person name="Gu Y.Q."/>
            <person name="Puiu D."/>
            <person name="Wang H."/>
            <person name="Twardziok S.O."/>
            <person name="Deal K.R."/>
            <person name="Huo N."/>
            <person name="Zhu T."/>
            <person name="Wang L."/>
            <person name="Wang Y."/>
            <person name="McGuire P.E."/>
            <person name="Liu S."/>
            <person name="Long H."/>
            <person name="Ramasamy R.K."/>
            <person name="Rodriguez J.C."/>
            <person name="Van S.L."/>
            <person name="Yuan L."/>
            <person name="Wang Z."/>
            <person name="Xia Z."/>
            <person name="Xiao L."/>
            <person name="Anderson O.D."/>
            <person name="Ouyang S."/>
            <person name="Liang Y."/>
            <person name="Zimin A.V."/>
            <person name="Pertea G."/>
            <person name="Qi P."/>
            <person name="Bennetzen J.L."/>
            <person name="Dai X."/>
            <person name="Dawson M.W."/>
            <person name="Muller H.G."/>
            <person name="Kugler K."/>
            <person name="Rivarola-Duarte L."/>
            <person name="Spannagl M."/>
            <person name="Mayer K.F.X."/>
            <person name="Lu F.H."/>
            <person name="Bevan M.W."/>
            <person name="Leroy P."/>
            <person name="Li P."/>
            <person name="You F.M."/>
            <person name="Sun Q."/>
            <person name="Liu Z."/>
            <person name="Lyons E."/>
            <person name="Wicker T."/>
            <person name="Salzberg S.L."/>
            <person name="Devos K.M."/>
            <person name="Dvorak J."/>
        </authorList>
    </citation>
    <scope>NUCLEOTIDE SEQUENCE [LARGE SCALE GENOMIC DNA]</scope>
    <source>
        <strain evidence="1">cv. AL8/78</strain>
    </source>
</reference>
<accession>A0A452YLD0</accession>
<dbReference type="PANTHER" id="PTHR47150">
    <property type="entry name" value="OS12G0169200 PROTEIN"/>
    <property type="match status" value="1"/>
</dbReference>
<reference evidence="1" key="5">
    <citation type="journal article" date="2021" name="G3 (Bethesda)">
        <title>Aegilops tauschii genome assembly Aet v5.0 features greater sequence contiguity and improved annotation.</title>
        <authorList>
            <person name="Wang L."/>
            <person name="Zhu T."/>
            <person name="Rodriguez J.C."/>
            <person name="Deal K.R."/>
            <person name="Dubcovsky J."/>
            <person name="McGuire P.E."/>
            <person name="Lux T."/>
            <person name="Spannagl M."/>
            <person name="Mayer K.F.X."/>
            <person name="Baldrich P."/>
            <person name="Meyers B.C."/>
            <person name="Huo N."/>
            <person name="Gu Y.Q."/>
            <person name="Zhou H."/>
            <person name="Devos K.M."/>
            <person name="Bennetzen J.L."/>
            <person name="Unver T."/>
            <person name="Budak H."/>
            <person name="Gulick P.J."/>
            <person name="Galiba G."/>
            <person name="Kalapos B."/>
            <person name="Nelson D.R."/>
            <person name="Li P."/>
            <person name="You F.M."/>
            <person name="Luo M.C."/>
            <person name="Dvorak J."/>
        </authorList>
    </citation>
    <scope>NUCLEOTIDE SEQUENCE [LARGE SCALE GENOMIC DNA]</scope>
    <source>
        <strain evidence="1">cv. AL8/78</strain>
    </source>
</reference>
<dbReference type="AlphaFoldDB" id="A0A452YLD0"/>
<reference evidence="1" key="4">
    <citation type="submission" date="2019-03" db="UniProtKB">
        <authorList>
            <consortium name="EnsemblPlants"/>
        </authorList>
    </citation>
    <scope>IDENTIFICATION</scope>
</reference>
<evidence type="ECO:0000313" key="2">
    <source>
        <dbReference type="Proteomes" id="UP000015105"/>
    </source>
</evidence>
<organism evidence="1 2">
    <name type="scientific">Aegilops tauschii subsp. strangulata</name>
    <name type="common">Goatgrass</name>
    <dbReference type="NCBI Taxonomy" id="200361"/>
    <lineage>
        <taxon>Eukaryota</taxon>
        <taxon>Viridiplantae</taxon>
        <taxon>Streptophyta</taxon>
        <taxon>Embryophyta</taxon>
        <taxon>Tracheophyta</taxon>
        <taxon>Spermatophyta</taxon>
        <taxon>Magnoliopsida</taxon>
        <taxon>Liliopsida</taxon>
        <taxon>Poales</taxon>
        <taxon>Poaceae</taxon>
        <taxon>BOP clade</taxon>
        <taxon>Pooideae</taxon>
        <taxon>Triticodae</taxon>
        <taxon>Triticeae</taxon>
        <taxon>Triticinae</taxon>
        <taxon>Aegilops</taxon>
    </lineage>
</organism>
<protein>
    <recommendedName>
        <fullName evidence="3">DDE Tnp4 domain-containing protein</fullName>
    </recommendedName>
</protein>
<dbReference type="EnsemblPlants" id="AET1Gv20456500.2">
    <property type="protein sequence ID" value="AET1Gv20456500.2"/>
    <property type="gene ID" value="AET1Gv20456500"/>
</dbReference>
<reference evidence="2" key="2">
    <citation type="journal article" date="2017" name="Nat. Plants">
        <title>The Aegilops tauschii genome reveals multiple impacts of transposons.</title>
        <authorList>
            <person name="Zhao G."/>
            <person name="Zou C."/>
            <person name="Li K."/>
            <person name="Wang K."/>
            <person name="Li T."/>
            <person name="Gao L."/>
            <person name="Zhang X."/>
            <person name="Wang H."/>
            <person name="Yang Z."/>
            <person name="Liu X."/>
            <person name="Jiang W."/>
            <person name="Mao L."/>
            <person name="Kong X."/>
            <person name="Jiao Y."/>
            <person name="Jia J."/>
        </authorList>
    </citation>
    <scope>NUCLEOTIDE SEQUENCE [LARGE SCALE GENOMIC DNA]</scope>
    <source>
        <strain evidence="2">cv. AL8/78</strain>
    </source>
</reference>